<proteinExistence type="predicted"/>
<dbReference type="EMBL" id="BMAW01015455">
    <property type="protein sequence ID" value="GFT43881.1"/>
    <property type="molecule type" value="Genomic_DNA"/>
</dbReference>
<dbReference type="AlphaFoldDB" id="A0A8X6TQ38"/>
<evidence type="ECO:0000256" key="1">
    <source>
        <dbReference type="SAM" id="Phobius"/>
    </source>
</evidence>
<feature type="transmembrane region" description="Helical" evidence="1">
    <location>
        <begin position="62"/>
        <end position="82"/>
    </location>
</feature>
<dbReference type="Proteomes" id="UP000887013">
    <property type="component" value="Unassembled WGS sequence"/>
</dbReference>
<comment type="caution">
    <text evidence="2">The sequence shown here is derived from an EMBL/GenBank/DDBJ whole genome shotgun (WGS) entry which is preliminary data.</text>
</comment>
<accession>A0A8X6TQ38</accession>
<reference evidence="2" key="1">
    <citation type="submission" date="2020-08" db="EMBL/GenBank/DDBJ databases">
        <title>Multicomponent nature underlies the extraordinary mechanical properties of spider dragline silk.</title>
        <authorList>
            <person name="Kono N."/>
            <person name="Nakamura H."/>
            <person name="Mori M."/>
            <person name="Yoshida Y."/>
            <person name="Ohtoshi R."/>
            <person name="Malay A.D."/>
            <person name="Moran D.A.P."/>
            <person name="Tomita M."/>
            <person name="Numata K."/>
            <person name="Arakawa K."/>
        </authorList>
    </citation>
    <scope>NUCLEOTIDE SEQUENCE</scope>
</reference>
<name>A0A8X6TQ38_NEPPI</name>
<protein>
    <submittedName>
        <fullName evidence="2">Uncharacterized protein</fullName>
    </submittedName>
</protein>
<sequence>MASVKVSITKERPKEIHLGESYAVIRPLRCYSYEFCARRKNNKMPTANVNFYGTMGIRLLNAQARAVCCTFSLFCGMTMLIVM</sequence>
<evidence type="ECO:0000313" key="2">
    <source>
        <dbReference type="EMBL" id="GFT43881.1"/>
    </source>
</evidence>
<gene>
    <name evidence="2" type="ORF">NPIL_216731</name>
</gene>
<keyword evidence="3" id="KW-1185">Reference proteome</keyword>
<evidence type="ECO:0000313" key="3">
    <source>
        <dbReference type="Proteomes" id="UP000887013"/>
    </source>
</evidence>
<keyword evidence="1" id="KW-1133">Transmembrane helix</keyword>
<keyword evidence="1" id="KW-0812">Transmembrane</keyword>
<organism evidence="2 3">
    <name type="scientific">Nephila pilipes</name>
    <name type="common">Giant wood spider</name>
    <name type="synonym">Nephila maculata</name>
    <dbReference type="NCBI Taxonomy" id="299642"/>
    <lineage>
        <taxon>Eukaryota</taxon>
        <taxon>Metazoa</taxon>
        <taxon>Ecdysozoa</taxon>
        <taxon>Arthropoda</taxon>
        <taxon>Chelicerata</taxon>
        <taxon>Arachnida</taxon>
        <taxon>Araneae</taxon>
        <taxon>Araneomorphae</taxon>
        <taxon>Entelegynae</taxon>
        <taxon>Araneoidea</taxon>
        <taxon>Nephilidae</taxon>
        <taxon>Nephila</taxon>
    </lineage>
</organism>
<keyword evidence="1" id="KW-0472">Membrane</keyword>